<dbReference type="Gene3D" id="1.20.5.1150">
    <property type="entry name" value="Ribosomal protein S8"/>
    <property type="match status" value="1"/>
</dbReference>
<feature type="region of interest" description="Disordered" evidence="7">
    <location>
        <begin position="66"/>
        <end position="89"/>
    </location>
</feature>
<dbReference type="PRINTS" id="PR00976">
    <property type="entry name" value="RIBOSOMALS21"/>
</dbReference>
<dbReference type="PANTHER" id="PTHR21109">
    <property type="entry name" value="MITOCHONDRIAL 28S RIBOSOMAL PROTEIN S21"/>
    <property type="match status" value="1"/>
</dbReference>
<dbReference type="GO" id="GO:0005840">
    <property type="term" value="C:ribosome"/>
    <property type="evidence" value="ECO:0007669"/>
    <property type="project" value="UniProtKB-KW"/>
</dbReference>
<dbReference type="PROSITE" id="PS01181">
    <property type="entry name" value="RIBOSOMAL_S21"/>
    <property type="match status" value="1"/>
</dbReference>
<dbReference type="GO" id="GO:0006412">
    <property type="term" value="P:translation"/>
    <property type="evidence" value="ECO:0007669"/>
    <property type="project" value="UniProtKB-UniRule"/>
</dbReference>
<dbReference type="Pfam" id="PF01165">
    <property type="entry name" value="Ribosomal_S21"/>
    <property type="match status" value="1"/>
</dbReference>
<dbReference type="NCBIfam" id="TIGR00030">
    <property type="entry name" value="S21p"/>
    <property type="match status" value="1"/>
</dbReference>
<dbReference type="KEGG" id="asr:WL1483_3203"/>
<dbReference type="InterPro" id="IPR038380">
    <property type="entry name" value="Ribosomal_bS21_sf"/>
</dbReference>
<name>A0A0S2SM53_9GAMM</name>
<evidence type="ECO:0000256" key="5">
    <source>
        <dbReference type="HAMAP-Rule" id="MF_00358"/>
    </source>
</evidence>
<comment type="similarity">
    <text evidence="1 5 6">Belongs to the bacterial ribosomal protein bS21 family.</text>
</comment>
<reference evidence="8 9" key="2">
    <citation type="journal article" date="2016" name="Genome Announc.">
        <title>Complete Genome Sequence of the Highly Virulent Aeromonas schubertii Strain WL1483, Isolated from Diseased Snakehead Fish (Channa argus) in China.</title>
        <authorList>
            <person name="Liu L."/>
            <person name="Li N."/>
            <person name="Zhang D."/>
            <person name="Fu X."/>
            <person name="Shi C."/>
            <person name="Lin Q."/>
            <person name="Hao G."/>
        </authorList>
    </citation>
    <scope>NUCLEOTIDE SEQUENCE [LARGE SCALE GENOMIC DNA]</scope>
    <source>
        <strain evidence="8 9">WL1483</strain>
    </source>
</reference>
<proteinExistence type="inferred from homology"/>
<evidence type="ECO:0000313" key="9">
    <source>
        <dbReference type="Proteomes" id="UP000058114"/>
    </source>
</evidence>
<gene>
    <name evidence="5 8" type="primary">rpsU</name>
    <name evidence="8" type="ORF">WL1483_3203</name>
</gene>
<dbReference type="InterPro" id="IPR001911">
    <property type="entry name" value="Ribosomal_bS21"/>
</dbReference>
<dbReference type="Proteomes" id="UP000058114">
    <property type="component" value="Chromosome"/>
</dbReference>
<evidence type="ECO:0000256" key="1">
    <source>
        <dbReference type="ARBA" id="ARBA00006640"/>
    </source>
</evidence>
<evidence type="ECO:0000256" key="3">
    <source>
        <dbReference type="ARBA" id="ARBA00023274"/>
    </source>
</evidence>
<keyword evidence="3 5" id="KW-0687">Ribonucleoprotein</keyword>
<feature type="compositionally biased region" description="Basic and acidic residues" evidence="7">
    <location>
        <begin position="78"/>
        <end position="89"/>
    </location>
</feature>
<dbReference type="GO" id="GO:0003735">
    <property type="term" value="F:structural constituent of ribosome"/>
    <property type="evidence" value="ECO:0007669"/>
    <property type="project" value="InterPro"/>
</dbReference>
<sequence>MLFAPCAQQPIYHRGERHMPVIKVRENEPFDVALRRFKRSCEKAGILSEVRSREFYEKPTTIRKRAKASAVKRHAKKLARENARRIRLY</sequence>
<evidence type="ECO:0000256" key="2">
    <source>
        <dbReference type="ARBA" id="ARBA00022980"/>
    </source>
</evidence>
<dbReference type="PANTHER" id="PTHR21109:SF22">
    <property type="entry name" value="SMALL RIBOSOMAL SUBUNIT PROTEIN BS21"/>
    <property type="match status" value="1"/>
</dbReference>
<evidence type="ECO:0000313" key="8">
    <source>
        <dbReference type="EMBL" id="ALP42622.1"/>
    </source>
</evidence>
<dbReference type="InterPro" id="IPR018278">
    <property type="entry name" value="Ribosomal_bS21_CS"/>
</dbReference>
<protein>
    <recommendedName>
        <fullName evidence="4 5">Small ribosomal subunit protein bS21</fullName>
    </recommendedName>
</protein>
<dbReference type="GO" id="GO:1990904">
    <property type="term" value="C:ribonucleoprotein complex"/>
    <property type="evidence" value="ECO:0007669"/>
    <property type="project" value="UniProtKB-KW"/>
</dbReference>
<evidence type="ECO:0000256" key="6">
    <source>
        <dbReference type="RuleBase" id="RU000667"/>
    </source>
</evidence>
<reference evidence="9" key="1">
    <citation type="submission" date="2015-10" db="EMBL/GenBank/DDBJ databases">
        <title>Complete Genome Sequence of Aeromonas schubertii strain WL1483.</title>
        <authorList>
            <person name="Liu L."/>
        </authorList>
    </citation>
    <scope>NUCLEOTIDE SEQUENCE [LARGE SCALE GENOMIC DNA]</scope>
    <source>
        <strain evidence="9">WL1483</strain>
    </source>
</reference>
<keyword evidence="2 5" id="KW-0689">Ribosomal protein</keyword>
<evidence type="ECO:0000256" key="4">
    <source>
        <dbReference type="ARBA" id="ARBA00035135"/>
    </source>
</evidence>
<dbReference type="HAMAP" id="MF_00358">
    <property type="entry name" value="Ribosomal_bS21"/>
    <property type="match status" value="1"/>
</dbReference>
<feature type="compositionally biased region" description="Basic residues" evidence="7">
    <location>
        <begin position="66"/>
        <end position="77"/>
    </location>
</feature>
<evidence type="ECO:0000256" key="7">
    <source>
        <dbReference type="SAM" id="MobiDB-lite"/>
    </source>
</evidence>
<accession>A0A0S2SM53</accession>
<dbReference type="AlphaFoldDB" id="A0A0S2SM53"/>
<dbReference type="EMBL" id="CP013067">
    <property type="protein sequence ID" value="ALP42622.1"/>
    <property type="molecule type" value="Genomic_DNA"/>
</dbReference>
<dbReference type="PATRIC" id="fig|652.5.peg.3933"/>
<organism evidence="8 9">
    <name type="scientific">Aeromonas schubertii</name>
    <dbReference type="NCBI Taxonomy" id="652"/>
    <lineage>
        <taxon>Bacteria</taxon>
        <taxon>Pseudomonadati</taxon>
        <taxon>Pseudomonadota</taxon>
        <taxon>Gammaproteobacteria</taxon>
        <taxon>Aeromonadales</taxon>
        <taxon>Aeromonadaceae</taxon>
        <taxon>Aeromonas</taxon>
    </lineage>
</organism>